<dbReference type="Proteomes" id="UP000613177">
    <property type="component" value="Unassembled WGS sequence"/>
</dbReference>
<accession>A0A8H7VTR5</accession>
<name>A0A8H7VTR5_9FUNG</name>
<evidence type="ECO:0000313" key="1">
    <source>
        <dbReference type="EMBL" id="KAG2232790.1"/>
    </source>
</evidence>
<keyword evidence="2" id="KW-1185">Reference proteome</keyword>
<dbReference type="AlphaFoldDB" id="A0A8H7VTR5"/>
<proteinExistence type="predicted"/>
<dbReference type="EMBL" id="JAEPRE010000099">
    <property type="protein sequence ID" value="KAG2232790.1"/>
    <property type="molecule type" value="Genomic_DNA"/>
</dbReference>
<reference evidence="1" key="1">
    <citation type="submission" date="2021-01" db="EMBL/GenBank/DDBJ databases">
        <title>Metabolic potential, ecology and presence of endohyphal bacteria is reflected in genomic diversity of Mucoromycotina.</title>
        <authorList>
            <person name="Muszewska A."/>
            <person name="Okrasinska A."/>
            <person name="Steczkiewicz K."/>
            <person name="Drgas O."/>
            <person name="Orlowska M."/>
            <person name="Perlinska-Lenart U."/>
            <person name="Aleksandrzak-Piekarczyk T."/>
            <person name="Szatraj K."/>
            <person name="Zielenkiewicz U."/>
            <person name="Pilsyk S."/>
            <person name="Malc E."/>
            <person name="Mieczkowski P."/>
            <person name="Kruszewska J.S."/>
            <person name="Biernat P."/>
            <person name="Pawlowska J."/>
        </authorList>
    </citation>
    <scope>NUCLEOTIDE SEQUENCE</scope>
    <source>
        <strain evidence="1">WA0000018081</strain>
    </source>
</reference>
<evidence type="ECO:0000313" key="2">
    <source>
        <dbReference type="Proteomes" id="UP000613177"/>
    </source>
</evidence>
<sequence>MNSYTNLSQKLSGLASNAALSISEIIWSYIADNTKTASNPPPTASGSPLATSSNNPNDLQSFLEYSDDLENDIHIIDLSDTVTVNVLEQTLNEDAYDEIKNDCALKVYPLTKECGDLLERMANCPPALSSIRKLLMDYNNNRLDPSLHYDYEFIHDSIFHSLKLCESPMNPISQTLRERTAATWTSVPTINSHQICTTRNNAILLDIIELKWIQALHLNLDNSKTDGLAIERKRKSMVIIIEFSGGSNATQKQNWKVIVLKFTIKNNTIFFESLTIHNQYYVRKRHLKLSMPQSPRDLKSFVALLPTVLSCCQAVIDSVE</sequence>
<gene>
    <name evidence="1" type="ORF">INT48_008716</name>
</gene>
<protein>
    <submittedName>
        <fullName evidence="1">Uncharacterized protein</fullName>
    </submittedName>
</protein>
<comment type="caution">
    <text evidence="1">The sequence shown here is derived from an EMBL/GenBank/DDBJ whole genome shotgun (WGS) entry which is preliminary data.</text>
</comment>
<organism evidence="1 2">
    <name type="scientific">Thamnidium elegans</name>
    <dbReference type="NCBI Taxonomy" id="101142"/>
    <lineage>
        <taxon>Eukaryota</taxon>
        <taxon>Fungi</taxon>
        <taxon>Fungi incertae sedis</taxon>
        <taxon>Mucoromycota</taxon>
        <taxon>Mucoromycotina</taxon>
        <taxon>Mucoromycetes</taxon>
        <taxon>Mucorales</taxon>
        <taxon>Mucorineae</taxon>
        <taxon>Mucoraceae</taxon>
        <taxon>Thamnidium</taxon>
    </lineage>
</organism>